<dbReference type="EMBL" id="LIAE01006471">
    <property type="protein sequence ID" value="PAV89140.1"/>
    <property type="molecule type" value="Genomic_DNA"/>
</dbReference>
<feature type="compositionally biased region" description="Polar residues" evidence="2">
    <location>
        <begin position="859"/>
        <end position="869"/>
    </location>
</feature>
<accession>A0A2A2LSK1</accession>
<feature type="compositionally biased region" description="Basic and acidic residues" evidence="2">
    <location>
        <begin position="1974"/>
        <end position="1983"/>
    </location>
</feature>
<dbReference type="Proteomes" id="UP000218231">
    <property type="component" value="Unassembled WGS sequence"/>
</dbReference>
<name>A0A2A2LSK1_9BILA</name>
<feature type="coiled-coil region" evidence="1">
    <location>
        <begin position="6"/>
        <end position="33"/>
    </location>
</feature>
<evidence type="ECO:0000256" key="2">
    <source>
        <dbReference type="SAM" id="MobiDB-lite"/>
    </source>
</evidence>
<gene>
    <name evidence="3" type="ORF">WR25_14153</name>
</gene>
<feature type="region of interest" description="Disordered" evidence="2">
    <location>
        <begin position="1412"/>
        <end position="1450"/>
    </location>
</feature>
<feature type="region of interest" description="Disordered" evidence="2">
    <location>
        <begin position="187"/>
        <end position="305"/>
    </location>
</feature>
<dbReference type="OrthoDB" id="5848316at2759"/>
<feature type="coiled-coil region" evidence="1">
    <location>
        <begin position="309"/>
        <end position="446"/>
    </location>
</feature>
<feature type="region of interest" description="Disordered" evidence="2">
    <location>
        <begin position="1676"/>
        <end position="1699"/>
    </location>
</feature>
<dbReference type="STRING" id="2018661.A0A2A2LSK1"/>
<feature type="region of interest" description="Disordered" evidence="2">
    <location>
        <begin position="649"/>
        <end position="677"/>
    </location>
</feature>
<keyword evidence="4" id="KW-1185">Reference proteome</keyword>
<feature type="coiled-coil region" evidence="1">
    <location>
        <begin position="69"/>
        <end position="110"/>
    </location>
</feature>
<evidence type="ECO:0000256" key="1">
    <source>
        <dbReference type="SAM" id="Coils"/>
    </source>
</evidence>
<protein>
    <submittedName>
        <fullName evidence="3">Uncharacterized protein</fullName>
    </submittedName>
</protein>
<feature type="region of interest" description="Disordered" evidence="2">
    <location>
        <begin position="1110"/>
        <end position="1304"/>
    </location>
</feature>
<comment type="caution">
    <text evidence="3">The sequence shown here is derived from an EMBL/GenBank/DDBJ whole genome shotgun (WGS) entry which is preliminary data.</text>
</comment>
<feature type="compositionally biased region" description="Acidic residues" evidence="2">
    <location>
        <begin position="1222"/>
        <end position="1232"/>
    </location>
</feature>
<feature type="coiled-coil region" evidence="1">
    <location>
        <begin position="886"/>
        <end position="1043"/>
    </location>
</feature>
<feature type="compositionally biased region" description="Basic residues" evidence="2">
    <location>
        <begin position="1946"/>
        <end position="1959"/>
    </location>
</feature>
<feature type="non-terminal residue" evidence="3">
    <location>
        <position position="2212"/>
    </location>
</feature>
<feature type="compositionally biased region" description="Basic and acidic residues" evidence="2">
    <location>
        <begin position="1261"/>
        <end position="1294"/>
    </location>
</feature>
<feature type="compositionally biased region" description="Basic and acidic residues" evidence="2">
    <location>
        <begin position="1420"/>
        <end position="1450"/>
    </location>
</feature>
<reference evidence="3 4" key="1">
    <citation type="journal article" date="2017" name="Curr. Biol.">
        <title>Genome architecture and evolution of a unichromosomal asexual nematode.</title>
        <authorList>
            <person name="Fradin H."/>
            <person name="Zegar C."/>
            <person name="Gutwein M."/>
            <person name="Lucas J."/>
            <person name="Kovtun M."/>
            <person name="Corcoran D."/>
            <person name="Baugh L.R."/>
            <person name="Kiontke K."/>
            <person name="Gunsalus K."/>
            <person name="Fitch D.H."/>
            <person name="Piano F."/>
        </authorList>
    </citation>
    <scope>NUCLEOTIDE SEQUENCE [LARGE SCALE GENOMIC DNA]</scope>
    <source>
        <strain evidence="3">PF1309</strain>
    </source>
</reference>
<sequence length="2212" mass="255025">MASSEVAFFTERLAQKEKQCAELQTSFNKYKLKHKVKIDGLRKEINLYFAGKGVAVNEKENAALLLLRVAELEASLDNANHAVDNLGDELNRSQQLANQQLNIIRTLEEQLRLPRSRSEDRQFDIERMHQQIVYKDERILELNNVILDKERQIMDLQELCREQGEVANVKTQAMRIVQKKFEEIEGKSRRDVGTEIDPSLLGSTNGHQERGEHSGRSGKQHRTPSPGTAVASRSVASSSTQQNAPSSSKSGGNSSPPPLDPSELDIDDIPQGFKGKNLDEEGKKKNRKRVTFDLPPTGSMLDLNRDQSEEDLMLLLVAFKEENDRLQAEIGTLKDDLEAQQAKAKTTEDEMNRLRHDNKTNGLKARAVAQARIKELEEKMSTDNEEHKEEVERLKIEAETLRSTREWEVEQNAQLREQVNELREKAHKLNDELDESAKSNRDLEQKTSQMEDTLQLMVDDLAQAESVINYMERQKHSILDDVDRLKEALLAQDQLIEILEADIVIYEEHIGILRESLGASKIDHRSLIRSKAFETKLKALEKEKEQSERRTQEERLRTKALDHKCRQLIEENERLMEKLCEAEMRRGEGEDIQETCRQLEGRIREADDRMRMEKAEYELQLETTRIEMQRTVDDLHRELESLRCAQEEATSKMIQEHQNQLQSAPSSSRPDNLHSDKTQLDSTIDLEELQSKVATQEAELRQREANLERLSMELRNQNDLIEQLQAENFELQSRVNNFNEKDAKILSLETELRQSSETIRALMGDMQHLQNQIQQYEVYTAQLNADRQRTEASSQPPQVDQTRSQETDSRISSLEAELGQSNETIRALMEDRQQLQNQVRQYELHVTHLNAERAKSEESLQTMPSQPIQDNKEENQEKILSLETELSHSNETIRALMEDRQQLQNQIQQFENRIAQLSVEKRKSEEILVKTRNEEEKLLNQDDTRIESLETELGQSFETIRAMMQDREELQNQIIQLEAQISKFDGEKADIEEIKEMQKEELDKIRHELEMARLNLTETIEVKKELEKLRHELEVEKAKTDNQWQEAFRRLENTAVDSRKNSMEIQHQEYMISYEQKIDRIEEELRLAKEKIESDKQEKNKLKAVIRQFKEKEEKRKATEKVSKEEQVQAVRIQHQEVTSAAPDSSSATTSKPSESDDKKSGKPRKIHLQFAEVHTETVEPTIVKDEERKTDLETSGTETLETGNSGTGNSATETGNQNDGWFDDQDGDWGEQSEPVQVSVKEEKTQESSDGWFDNPESDWNEKPVEVERTEGDLHQNLKQSEESPHQKSKPVDDGWGEENADWDDFPKQEKAEEKDQDGLAEKLANAQLEARLSSELNVELSQSMLEMEKQLSQLELAKVSLEAELQRANVECHLHELLTAELSNELDEIKRKYEELESVVSNLREQKAATHATSELAHNVEKNSEANFDQRQEDYESERRSPELRESLESAQKAIAELEARLAETEERLEQSQQLLLQYQQERQSDYQREPQETDSALLRATANTVEAVTLLRESEDRDAEERQQQQIDQEDYREKMEDIARLYKLKEELEAAVDALKGEVWTLKGDLKASILDREQLQDRVVELDAAVEAEKHRADLLDMELQEQTELTNKATRQAAEAENQSNRRLAECLEMENRREELEKAYSQLTTYYTQLQEAYNAVYAKIQQTEQEMVQQQSQPQKETSEGETQIQEDHLQSRDEIVQVIESIVQRMDISVDETASWQQKLESIEAYTRKMIAEIDLVREALVEEKKAKKALLDRLDALEEETERDGAESEQRKRRLDELQKEFNWKLDECESLKRRVNELEAALDVIAEREAKNADDEFASESSAALRDSARLRTELAILAAKLAHRQADVDSLFRTNAELAHTNVELANQLDQWEQFTQTQGQTSQESPSELAAALVEIEALMGKIASLQQEIAAITQERDSIKTTYNELRTTLREKKKQQQLAKQKKGGKLEEQLQQADENGQTERKEELRVETSVPCPGPSSECNRSPATSQTSQQQTRQSPAASSERSAFYYGQLRTSLGNAVEAVLADFERYFSLQDRNDRTVKEAVELSPNLTHRFQGRFTEKKRNMVPQRGRPGVIKRKTTENPGGKGHKKMKINYDYSTSKVIGLGETVDYPFNKNGYFYFLAERDPLVGSESDEDLGNGYERDKRYIPSHLYRLHTTATSTVTLSQSDRAYQAPIFSSEFGRINSPLPGMMATR</sequence>
<feature type="compositionally biased region" description="Low complexity" evidence="2">
    <location>
        <begin position="229"/>
        <end position="254"/>
    </location>
</feature>
<feature type="region of interest" description="Disordered" evidence="2">
    <location>
        <begin position="1945"/>
        <end position="2018"/>
    </location>
</feature>
<dbReference type="Gene3D" id="1.10.287.1490">
    <property type="match status" value="1"/>
</dbReference>
<feature type="compositionally biased region" description="Low complexity" evidence="2">
    <location>
        <begin position="1194"/>
        <end position="1221"/>
    </location>
</feature>
<feature type="compositionally biased region" description="Low complexity" evidence="2">
    <location>
        <begin position="1139"/>
        <end position="1153"/>
    </location>
</feature>
<feature type="compositionally biased region" description="Polar residues" evidence="2">
    <location>
        <begin position="785"/>
        <end position="802"/>
    </location>
</feature>
<feature type="compositionally biased region" description="Basic and acidic residues" evidence="2">
    <location>
        <begin position="1110"/>
        <end position="1127"/>
    </location>
</feature>
<feature type="compositionally biased region" description="Polar residues" evidence="2">
    <location>
        <begin position="652"/>
        <end position="670"/>
    </location>
</feature>
<evidence type="ECO:0000313" key="4">
    <source>
        <dbReference type="Proteomes" id="UP000218231"/>
    </source>
</evidence>
<keyword evidence="1" id="KW-0175">Coiled coil</keyword>
<feature type="compositionally biased region" description="Low complexity" evidence="2">
    <location>
        <begin position="1998"/>
        <end position="2018"/>
    </location>
</feature>
<organism evidence="3 4">
    <name type="scientific">Diploscapter pachys</name>
    <dbReference type="NCBI Taxonomy" id="2018661"/>
    <lineage>
        <taxon>Eukaryota</taxon>
        <taxon>Metazoa</taxon>
        <taxon>Ecdysozoa</taxon>
        <taxon>Nematoda</taxon>
        <taxon>Chromadorea</taxon>
        <taxon>Rhabditida</taxon>
        <taxon>Rhabditina</taxon>
        <taxon>Rhabditomorpha</taxon>
        <taxon>Rhabditoidea</taxon>
        <taxon>Rhabditidae</taxon>
        <taxon>Diploscapter</taxon>
    </lineage>
</organism>
<evidence type="ECO:0000313" key="3">
    <source>
        <dbReference type="EMBL" id="PAV89140.1"/>
    </source>
</evidence>
<feature type="coiled-coil region" evidence="1">
    <location>
        <begin position="1750"/>
        <end position="1819"/>
    </location>
</feature>
<feature type="compositionally biased region" description="Basic and acidic residues" evidence="2">
    <location>
        <begin position="1174"/>
        <end position="1193"/>
    </location>
</feature>
<proteinExistence type="predicted"/>
<feature type="region of interest" description="Disordered" evidence="2">
    <location>
        <begin position="785"/>
        <end position="818"/>
    </location>
</feature>
<feature type="region of interest" description="Disordered" evidence="2">
    <location>
        <begin position="852"/>
        <end position="876"/>
    </location>
</feature>